<name>A0A0R1YGV6_9LACO</name>
<dbReference type="EMBL" id="AZFZ01000060">
    <property type="protein sequence ID" value="KRM41391.1"/>
    <property type="molecule type" value="Genomic_DNA"/>
</dbReference>
<comment type="caution">
    <text evidence="1">The sequence shown here is derived from an EMBL/GenBank/DDBJ whole genome shotgun (WGS) entry which is preliminary data.</text>
</comment>
<sequence>MQTLQQTAGDLSDSQLNLVLTAAWDMLQHDGYPAITMAAISVHTGIKKNLLIRRWPKRSLLVREALIKFDQQIVTLKTPNSGNLQQDLIKLFNEMRPEINELSQPMFDDFIQEQLMAASPNQILSLASTGPNFDHVIQTILKRADRHHEINMGQLPQQAAALPELMLINQIIHHDHSSKKDLAQIVTKILMPVMTASKVKWI</sequence>
<accession>A0A0R1YGV6</accession>
<dbReference type="SUPFAM" id="SSF46689">
    <property type="entry name" value="Homeodomain-like"/>
    <property type="match status" value="1"/>
</dbReference>
<dbReference type="PATRIC" id="fig|1423786.4.peg.2562"/>
<evidence type="ECO:0000313" key="2">
    <source>
        <dbReference type="Proteomes" id="UP000051010"/>
    </source>
</evidence>
<protein>
    <submittedName>
        <fullName evidence="1">Transcriptional regulator, TetR family</fullName>
    </submittedName>
</protein>
<organism evidence="1 2">
    <name type="scientific">Lentilactobacillus parafarraginis DSM 18390 = JCM 14109</name>
    <dbReference type="NCBI Taxonomy" id="1423786"/>
    <lineage>
        <taxon>Bacteria</taxon>
        <taxon>Bacillati</taxon>
        <taxon>Bacillota</taxon>
        <taxon>Bacilli</taxon>
        <taxon>Lactobacillales</taxon>
        <taxon>Lactobacillaceae</taxon>
        <taxon>Lentilactobacillus</taxon>
    </lineage>
</organism>
<evidence type="ECO:0000313" key="1">
    <source>
        <dbReference type="EMBL" id="KRM41391.1"/>
    </source>
</evidence>
<dbReference type="Gene3D" id="1.10.357.10">
    <property type="entry name" value="Tetracycline Repressor, domain 2"/>
    <property type="match status" value="1"/>
</dbReference>
<dbReference type="RefSeq" id="WP_008211364.1">
    <property type="nucleotide sequence ID" value="NZ_AZFZ01000060.1"/>
</dbReference>
<gene>
    <name evidence="1" type="ORF">FD47_GL002444</name>
</gene>
<dbReference type="InterPro" id="IPR009057">
    <property type="entry name" value="Homeodomain-like_sf"/>
</dbReference>
<proteinExistence type="predicted"/>
<reference evidence="1 2" key="1">
    <citation type="journal article" date="2015" name="Genome Announc.">
        <title>Expanding the biotechnology potential of lactobacilli through comparative genomics of 213 strains and associated genera.</title>
        <authorList>
            <person name="Sun Z."/>
            <person name="Harris H.M."/>
            <person name="McCann A."/>
            <person name="Guo C."/>
            <person name="Argimon S."/>
            <person name="Zhang W."/>
            <person name="Yang X."/>
            <person name="Jeffery I.B."/>
            <person name="Cooney J.C."/>
            <person name="Kagawa T.F."/>
            <person name="Liu W."/>
            <person name="Song Y."/>
            <person name="Salvetti E."/>
            <person name="Wrobel A."/>
            <person name="Rasinkangas P."/>
            <person name="Parkhill J."/>
            <person name="Rea M.C."/>
            <person name="O'Sullivan O."/>
            <person name="Ritari J."/>
            <person name="Douillard F.P."/>
            <person name="Paul Ross R."/>
            <person name="Yang R."/>
            <person name="Briner A.E."/>
            <person name="Felis G.E."/>
            <person name="de Vos W.M."/>
            <person name="Barrangou R."/>
            <person name="Klaenhammer T.R."/>
            <person name="Caufield P.W."/>
            <person name="Cui Y."/>
            <person name="Zhang H."/>
            <person name="O'Toole P.W."/>
        </authorList>
    </citation>
    <scope>NUCLEOTIDE SEQUENCE [LARGE SCALE GENOMIC DNA]</scope>
    <source>
        <strain evidence="1 2">DSM 18390</strain>
    </source>
</reference>
<dbReference type="AlphaFoldDB" id="A0A0R1YGV6"/>
<dbReference type="Proteomes" id="UP000051010">
    <property type="component" value="Unassembled WGS sequence"/>
</dbReference>